<dbReference type="Gene3D" id="1.10.10.10">
    <property type="entry name" value="Winged helix-like DNA-binding domain superfamily/Winged helix DNA-binding domain"/>
    <property type="match status" value="2"/>
</dbReference>
<evidence type="ECO:0000313" key="8">
    <source>
        <dbReference type="Proteomes" id="UP001479436"/>
    </source>
</evidence>
<comment type="caution">
    <text evidence="7">The sequence shown here is derived from an EMBL/GenBank/DDBJ whole genome shotgun (WGS) entry which is preliminary data.</text>
</comment>
<evidence type="ECO:0000256" key="6">
    <source>
        <dbReference type="PIRNR" id="PIRNR028763"/>
    </source>
</evidence>
<keyword evidence="4 6" id="KW-0804">Transcription</keyword>
<dbReference type="SUPFAM" id="SSF46785">
    <property type="entry name" value="Winged helix' DNA-binding domain"/>
    <property type="match status" value="2"/>
</dbReference>
<evidence type="ECO:0000256" key="4">
    <source>
        <dbReference type="ARBA" id="ARBA00023163"/>
    </source>
</evidence>
<dbReference type="InterPro" id="IPR016049">
    <property type="entry name" value="RNA_pol_Rpc34-like"/>
</dbReference>
<organism evidence="7 8">
    <name type="scientific">Basidiobolus ranarum</name>
    <dbReference type="NCBI Taxonomy" id="34480"/>
    <lineage>
        <taxon>Eukaryota</taxon>
        <taxon>Fungi</taxon>
        <taxon>Fungi incertae sedis</taxon>
        <taxon>Zoopagomycota</taxon>
        <taxon>Entomophthoromycotina</taxon>
        <taxon>Basidiobolomycetes</taxon>
        <taxon>Basidiobolales</taxon>
        <taxon>Basidiobolaceae</taxon>
        <taxon>Basidiobolus</taxon>
    </lineage>
</organism>
<dbReference type="InterPro" id="IPR036388">
    <property type="entry name" value="WH-like_DNA-bd_sf"/>
</dbReference>
<evidence type="ECO:0000256" key="1">
    <source>
        <dbReference type="ARBA" id="ARBA00004123"/>
    </source>
</evidence>
<comment type="subcellular location">
    <subcellularLocation>
        <location evidence="1 6">Nucleus</location>
    </subcellularLocation>
</comment>
<dbReference type="Proteomes" id="UP001479436">
    <property type="component" value="Unassembled WGS sequence"/>
</dbReference>
<name>A0ABR2X4Q6_9FUNG</name>
<dbReference type="InterPro" id="IPR007832">
    <property type="entry name" value="RNA_pol_Rpc34"/>
</dbReference>
<sequence>MSKIKQEPLDSGAIQFSHDIPNGLSPKEALFLTHCKNEPKGLTDDLITKQMPDFTVEEIAEIINKLSKRNFIEIFRVGSTFSYRAVNIEEVDKMSMLEGDERLIYQHIKSSGNEGIWTKNLKMKTNLHQQVVMRCLKTLEQKMLIKAVKSVKNPTRKVYMLIELTPSVEITGGPWFTDQELDVDFIDTLAKQCYKYIYSKSFPRNNTDAVYSTSYAQYPTANQIRRFIVDNRISTVDLSMEDIVCLLDVLVYDGKIERILPPVDLMDWDDEKEEVEWMYKAVKDRTKENSLTEIPCGKCPVFKICTEDGPISPSNCLYYKQWLEF</sequence>
<dbReference type="EMBL" id="JASJQH010000006">
    <property type="protein sequence ID" value="KAK9768759.1"/>
    <property type="molecule type" value="Genomic_DNA"/>
</dbReference>
<dbReference type="Pfam" id="PF05158">
    <property type="entry name" value="RNA_pol_Rpc34"/>
    <property type="match status" value="1"/>
</dbReference>
<dbReference type="InterPro" id="IPR036390">
    <property type="entry name" value="WH_DNA-bd_sf"/>
</dbReference>
<dbReference type="PANTHER" id="PTHR12780">
    <property type="entry name" value="RNA POLYMERASE III DNA DIRECTED , 39KD SUBUNIT-RELATED"/>
    <property type="match status" value="1"/>
</dbReference>
<keyword evidence="3 6" id="KW-0240">DNA-directed RNA polymerase</keyword>
<proteinExistence type="inferred from homology"/>
<keyword evidence="5 6" id="KW-0539">Nucleus</keyword>
<protein>
    <recommendedName>
        <fullName evidence="6">DNA-directed RNA polymerase III subunit RPC6</fullName>
        <shortName evidence="6">RNA polymerase III subunit C6</shortName>
    </recommendedName>
</protein>
<accession>A0ABR2X4Q6</accession>
<evidence type="ECO:0000256" key="5">
    <source>
        <dbReference type="ARBA" id="ARBA00023242"/>
    </source>
</evidence>
<evidence type="ECO:0000313" key="7">
    <source>
        <dbReference type="EMBL" id="KAK9768759.1"/>
    </source>
</evidence>
<reference evidence="7 8" key="1">
    <citation type="submission" date="2023-04" db="EMBL/GenBank/DDBJ databases">
        <title>Genome of Basidiobolus ranarum AG-B5.</title>
        <authorList>
            <person name="Stajich J.E."/>
            <person name="Carter-House D."/>
            <person name="Gryganskyi A."/>
        </authorList>
    </citation>
    <scope>NUCLEOTIDE SEQUENCE [LARGE SCALE GENOMIC DNA]</scope>
    <source>
        <strain evidence="7 8">AG-B5</strain>
    </source>
</reference>
<dbReference type="PIRSF" id="PIRSF028763">
    <property type="entry name" value="RNA_pol_Rpc34"/>
    <property type="match status" value="1"/>
</dbReference>
<keyword evidence="8" id="KW-1185">Reference proteome</keyword>
<gene>
    <name evidence="7" type="primary">RPC34</name>
    <name evidence="7" type="ORF">K7432_000362</name>
</gene>
<evidence type="ECO:0000256" key="2">
    <source>
        <dbReference type="ARBA" id="ARBA00011038"/>
    </source>
</evidence>
<comment type="function">
    <text evidence="6">DNA-dependent RNA polymerase catalyzes the transcription of DNA into RNA using the four ribonucleoside triphosphates as substrates. Specific peripheric component of RNA polymerase III which synthesizes small RNAs, such as 5S rRNA and tRNAs.</text>
</comment>
<evidence type="ECO:0000256" key="3">
    <source>
        <dbReference type="ARBA" id="ARBA00022478"/>
    </source>
</evidence>
<comment type="similarity">
    <text evidence="2 6">Belongs to the eukaryotic RPC34/RPC39 RNA polymerase subunit family.</text>
</comment>